<feature type="region of interest" description="Disordered" evidence="1">
    <location>
        <begin position="872"/>
        <end position="892"/>
    </location>
</feature>
<feature type="compositionally biased region" description="Low complexity" evidence="1">
    <location>
        <begin position="1349"/>
        <end position="1359"/>
    </location>
</feature>
<feature type="compositionally biased region" description="Basic and acidic residues" evidence="1">
    <location>
        <begin position="1385"/>
        <end position="1404"/>
    </location>
</feature>
<feature type="compositionally biased region" description="Polar residues" evidence="1">
    <location>
        <begin position="1440"/>
        <end position="1466"/>
    </location>
</feature>
<feature type="compositionally biased region" description="Polar residues" evidence="1">
    <location>
        <begin position="1033"/>
        <end position="1063"/>
    </location>
</feature>
<feature type="region of interest" description="Disordered" evidence="1">
    <location>
        <begin position="1030"/>
        <end position="1063"/>
    </location>
</feature>
<protein>
    <submittedName>
        <fullName evidence="3">Domain-containing 2-like isoform X3</fullName>
    </submittedName>
</protein>
<evidence type="ECO:0000259" key="2">
    <source>
        <dbReference type="PROSITE" id="PS50106"/>
    </source>
</evidence>
<accession>A0AA36BGV6</accession>
<feature type="compositionally biased region" description="Basic and acidic residues" evidence="1">
    <location>
        <begin position="1421"/>
        <end position="1436"/>
    </location>
</feature>
<proteinExistence type="predicted"/>
<dbReference type="CDD" id="cd06763">
    <property type="entry name" value="PDZ7_PDZD2-PDZ4_hPro-IL-16-like"/>
    <property type="match status" value="1"/>
</dbReference>
<dbReference type="Proteomes" id="UP001162480">
    <property type="component" value="Chromosome 15"/>
</dbReference>
<dbReference type="InterPro" id="IPR001478">
    <property type="entry name" value="PDZ"/>
</dbReference>
<feature type="region of interest" description="Disordered" evidence="1">
    <location>
        <begin position="1335"/>
        <end position="1487"/>
    </location>
</feature>
<dbReference type="SMART" id="SM00228">
    <property type="entry name" value="PDZ"/>
    <property type="match status" value="5"/>
</dbReference>
<feature type="region of interest" description="Disordered" evidence="1">
    <location>
        <begin position="760"/>
        <end position="817"/>
    </location>
</feature>
<dbReference type="EMBL" id="OX597828">
    <property type="protein sequence ID" value="CAI9733829.1"/>
    <property type="molecule type" value="Genomic_DNA"/>
</dbReference>
<keyword evidence="4" id="KW-1185">Reference proteome</keyword>
<dbReference type="SUPFAM" id="SSF50156">
    <property type="entry name" value="PDZ domain-like"/>
    <property type="match status" value="5"/>
</dbReference>
<name>A0AA36BGV6_OCTVU</name>
<organism evidence="3 4">
    <name type="scientific">Octopus vulgaris</name>
    <name type="common">Common octopus</name>
    <dbReference type="NCBI Taxonomy" id="6645"/>
    <lineage>
        <taxon>Eukaryota</taxon>
        <taxon>Metazoa</taxon>
        <taxon>Spiralia</taxon>
        <taxon>Lophotrochozoa</taxon>
        <taxon>Mollusca</taxon>
        <taxon>Cephalopoda</taxon>
        <taxon>Coleoidea</taxon>
        <taxon>Octopodiformes</taxon>
        <taxon>Octopoda</taxon>
        <taxon>Incirrata</taxon>
        <taxon>Octopodidae</taxon>
        <taxon>Octopus</taxon>
    </lineage>
</organism>
<dbReference type="CDD" id="cd00136">
    <property type="entry name" value="PDZ_canonical"/>
    <property type="match status" value="3"/>
</dbReference>
<dbReference type="InterPro" id="IPR036034">
    <property type="entry name" value="PDZ_sf"/>
</dbReference>
<dbReference type="PANTHER" id="PTHR19964:SF97">
    <property type="entry name" value="PDZ DOMAIN-CONTAINING PROTEIN"/>
    <property type="match status" value="1"/>
</dbReference>
<dbReference type="PROSITE" id="PS50106">
    <property type="entry name" value="PDZ"/>
    <property type="match status" value="5"/>
</dbReference>
<feature type="domain" description="PDZ" evidence="2">
    <location>
        <begin position="236"/>
        <end position="320"/>
    </location>
</feature>
<evidence type="ECO:0000313" key="4">
    <source>
        <dbReference type="Proteomes" id="UP001162480"/>
    </source>
</evidence>
<gene>
    <name evidence="3" type="ORF">OCTVUL_1B015693</name>
</gene>
<feature type="region of interest" description="Disordered" evidence="1">
    <location>
        <begin position="1768"/>
        <end position="1814"/>
    </location>
</feature>
<feature type="domain" description="PDZ" evidence="2">
    <location>
        <begin position="1677"/>
        <end position="1748"/>
    </location>
</feature>
<feature type="compositionally biased region" description="Basic and acidic residues" evidence="1">
    <location>
        <begin position="879"/>
        <end position="892"/>
    </location>
</feature>
<dbReference type="Gene3D" id="2.30.42.10">
    <property type="match status" value="5"/>
</dbReference>
<evidence type="ECO:0000256" key="1">
    <source>
        <dbReference type="SAM" id="MobiDB-lite"/>
    </source>
</evidence>
<dbReference type="Pfam" id="PF00595">
    <property type="entry name" value="PDZ"/>
    <property type="match status" value="3"/>
</dbReference>
<dbReference type="InterPro" id="IPR051342">
    <property type="entry name" value="PDZ_scaffold"/>
</dbReference>
<feature type="compositionally biased region" description="Low complexity" evidence="1">
    <location>
        <begin position="1770"/>
        <end position="1803"/>
    </location>
</feature>
<sequence>MELSSASPVPTDSHGLQDVENESRHDYIVDHGTAEINHNKPPDMNSAPLSFADPLKLSTNLEYLMSSTEEDENKSSFTNEKLASDSSLILNEAVDVYTVVSCLPNESLGIILGMNERIEFEEGEKREVYMKKIVPNGAVHRVVLESQSFTLGDEILAINGTYFEKMTRSECIKLLTNLPSEVSFISRRNPMPWTAGPRCSFYLNLIDNNRESILSPAPKLFTNEGKKIPDNYKLLEISLYREIGDHLGISLVPSYGDTNHYYQIKSLDPEGLCSKSKLLNQGDCLVSCNGNSLYKIPFNQCLNIINSEGPSLTFEILRKDAIAVDENIESETNINQETKVYNNNSNNTWNPEIELENRNIKDKPKEFDENEDLLISFKDLSTEDSEISIDILNNVTAEVAKLQESTSDSYTEENLTSETVPVESTTQALCLDPIGTPNLSSETQDITEVNLGGSKDKSLTEGVVENKCVQQDVVSEHSSVPNNSAGQRNMSEYRNSKQEFSLNGSDDSLISNELNNNFSIICPCYSNEDLISLGLDSPPPHKADLTFQSTVVAPREAAGESKSDLDDIDIDPFLDQQDNYRSEHNLNNFNINRTGFPISHHQKIKITNNSNDLLNFQSNNNQKKLASYNELLEDELESPFSTDGSLPSSFGAQAADEDGDINTHLSLMHSQNDGVEETLVMSPDSGRPDSPRIQKNSSLNSLTISHKRDIASPYSNISDDFKSEDDSSTVYYDVKTDEDDTTTYQDLSEISAELGDKFQKSNHSDFSESADSCKTSESSFDMCNDGDQETNRSSKPLKNTMMSGVHLKSRDTKSLPRTMTSSYMTESFQDNQLKSLNKYAIDTSLLKNVSEKILPSSNSSVNNKEKLVLPKRLFSSSMKQERKNSNKTRSEEKPFRVEVLKGILGLGMKLTVDENGFVRVSEIKSQSTIGKNGNIKVGDYILSINSTDLVNVTDSQVQQILRLLPRGLITVIASVLPITDWKSHFADSTFKSVPSSLPNSEISPVIFPSSPKLVSVNSSFSEKQPAIIHATKNDTQNSVASSPKRPTNWNSEASDKQTSSSPLTVTKKSDFAVEEDLCSRVVVTKDKHSIRNGRTSPRSLPLVDLSDFSTDNSKERTSSVLTSNMSHVAFEPIKDNHKKESYHSTEVSFDQFDSPSRSLATQSSNIKQIPDKNETKMEWSTNLPPTLDSMSPLIPTNSSLISISTESHVAPIELVQKEESVGSHSMPPSFSASKSKETETVSSQMVTPAVEQPISPRITSNRKLPDIFKSSRTNALVVGQITSPSASEILFTDFAPGSPNVSPVIESVIDVQKSKHNFAEVPKAEIATSEPIVMQPKVSKDLPQSPVETTSITSSQVTISKDDAVSQNKFQTPSTAKAETFPLKADQEIPEVEKRRASLKRETLESVTQVESSRKGTQKTNGDDFKDNLPSGEHKKLTVNIPTSPKKSEVIQNTNQSPQSTDSSSVMLRRSRGRSQGSPRSELISEKSLVFSPDSKVSESSSKQMSLQRRKELAKTCIEPHMVFTKRKWCISTRFGQTNFALPSEPESSQDVLKLSLLDEDTVIDFVSKANFALDKLGLSNHYSIHIGIVEKEASEKVGIRLQKGEKQELLISLLEPDGAAKRQQYIYEGDLLLYMNDKPAWNQTVMDMKTLLQTTATRIILLLARPFVGEDSETFEITLRKGVTGLGFSLGGGIGCPLGDRPISVKRIFKGGIADKCGEMRVGDEILEVNGEDFRNQRHFHAWNHLKFLPEGDLKLLICRHRNSEKVDPLPTRTRTARPGTASGETASATSTTTTVTTTTSVEPRDPPSVTPVLPLVQLSPEKASTGIAAAAAMIAISTSLGGVSAFTE</sequence>
<reference evidence="3" key="1">
    <citation type="submission" date="2023-08" db="EMBL/GenBank/DDBJ databases">
        <authorList>
            <person name="Alioto T."/>
            <person name="Alioto T."/>
            <person name="Gomez Garrido J."/>
        </authorList>
    </citation>
    <scope>NUCLEOTIDE SEQUENCE</scope>
</reference>
<feature type="compositionally biased region" description="Polar residues" evidence="1">
    <location>
        <begin position="1365"/>
        <end position="1377"/>
    </location>
</feature>
<dbReference type="PANTHER" id="PTHR19964">
    <property type="entry name" value="MULTIPLE PDZ DOMAIN PROTEIN"/>
    <property type="match status" value="1"/>
</dbReference>
<evidence type="ECO:0000313" key="3">
    <source>
        <dbReference type="EMBL" id="CAI9733829.1"/>
    </source>
</evidence>
<feature type="domain" description="PDZ" evidence="2">
    <location>
        <begin position="1586"/>
        <end position="1668"/>
    </location>
</feature>
<feature type="compositionally biased region" description="Polar residues" evidence="1">
    <location>
        <begin position="767"/>
        <end position="781"/>
    </location>
</feature>
<feature type="domain" description="PDZ" evidence="2">
    <location>
        <begin position="100"/>
        <end position="190"/>
    </location>
</feature>
<feature type="compositionally biased region" description="Polar residues" evidence="1">
    <location>
        <begin position="791"/>
        <end position="802"/>
    </location>
</feature>
<feature type="domain" description="PDZ" evidence="2">
    <location>
        <begin position="896"/>
        <end position="962"/>
    </location>
</feature>